<name>A0ABS1MGY4_9NOCA</name>
<comment type="caution">
    <text evidence="2">The sequence shown here is derived from an EMBL/GenBank/DDBJ whole genome shotgun (WGS) entry which is preliminary data.</text>
</comment>
<feature type="region of interest" description="Disordered" evidence="1">
    <location>
        <begin position="55"/>
        <end position="74"/>
    </location>
</feature>
<evidence type="ECO:0000313" key="2">
    <source>
        <dbReference type="EMBL" id="MBL1079844.1"/>
    </source>
</evidence>
<gene>
    <name evidence="2" type="ORF">JK358_36140</name>
</gene>
<reference evidence="2 3" key="1">
    <citation type="submission" date="2021-01" db="EMBL/GenBank/DDBJ databases">
        <title>WGS of actinomycetes isolated from Thailand.</title>
        <authorList>
            <person name="Thawai C."/>
        </authorList>
    </citation>
    <scope>NUCLEOTIDE SEQUENCE [LARGE SCALE GENOMIC DNA]</scope>
    <source>
        <strain evidence="2 3">LPG 2</strain>
    </source>
</reference>
<dbReference type="Proteomes" id="UP000602198">
    <property type="component" value="Unassembled WGS sequence"/>
</dbReference>
<keyword evidence="3" id="KW-1185">Reference proteome</keyword>
<dbReference type="EMBL" id="JAERRJ010000020">
    <property type="protein sequence ID" value="MBL1079844.1"/>
    <property type="molecule type" value="Genomic_DNA"/>
</dbReference>
<accession>A0ABS1MGY4</accession>
<organism evidence="2 3">
    <name type="scientific">Nocardia acididurans</name>
    <dbReference type="NCBI Taxonomy" id="2802282"/>
    <lineage>
        <taxon>Bacteria</taxon>
        <taxon>Bacillati</taxon>
        <taxon>Actinomycetota</taxon>
        <taxon>Actinomycetes</taxon>
        <taxon>Mycobacteriales</taxon>
        <taxon>Nocardiaceae</taxon>
        <taxon>Nocardia</taxon>
    </lineage>
</organism>
<proteinExistence type="predicted"/>
<dbReference type="InterPro" id="IPR045954">
    <property type="entry name" value="DUF6374"/>
</dbReference>
<protein>
    <submittedName>
        <fullName evidence="2">Uncharacterized protein</fullName>
    </submittedName>
</protein>
<dbReference type="RefSeq" id="WP_201957673.1">
    <property type="nucleotide sequence ID" value="NZ_JAERRJ010000020.1"/>
</dbReference>
<evidence type="ECO:0000256" key="1">
    <source>
        <dbReference type="SAM" id="MobiDB-lite"/>
    </source>
</evidence>
<sequence length="74" mass="8243">MPELGRLEWARMNLDQVRRQLLDAAAWGKWLTPEQLEHAARKIAEGMRIYAEETAGRVAGQGDPAGAEPTATER</sequence>
<evidence type="ECO:0000313" key="3">
    <source>
        <dbReference type="Proteomes" id="UP000602198"/>
    </source>
</evidence>
<dbReference type="Pfam" id="PF19901">
    <property type="entry name" value="DUF6374"/>
    <property type="match status" value="1"/>
</dbReference>